<dbReference type="Pfam" id="PF00550">
    <property type="entry name" value="PP-binding"/>
    <property type="match status" value="1"/>
</dbReference>
<keyword evidence="5" id="KW-1185">Reference proteome</keyword>
<dbReference type="AlphaFoldDB" id="A0A5J5IBK6"/>
<dbReference type="GO" id="GO:0009245">
    <property type="term" value="P:lipid A biosynthetic process"/>
    <property type="evidence" value="ECO:0007669"/>
    <property type="project" value="TreeGrafter"/>
</dbReference>
<proteinExistence type="predicted"/>
<evidence type="ECO:0000256" key="2">
    <source>
        <dbReference type="ARBA" id="ARBA00022553"/>
    </source>
</evidence>
<name>A0A5J5IBK6_9BACT</name>
<reference evidence="4 5" key="1">
    <citation type="submission" date="2019-09" db="EMBL/GenBank/DDBJ databases">
        <title>Draft genome sequence of Ginsengibacter sp. BR5-29.</title>
        <authorList>
            <person name="Im W.-T."/>
        </authorList>
    </citation>
    <scope>NUCLEOTIDE SEQUENCE [LARGE SCALE GENOMIC DNA]</scope>
    <source>
        <strain evidence="4 5">BR5-29</strain>
    </source>
</reference>
<evidence type="ECO:0000313" key="5">
    <source>
        <dbReference type="Proteomes" id="UP000326903"/>
    </source>
</evidence>
<dbReference type="SUPFAM" id="SSF47336">
    <property type="entry name" value="ACP-like"/>
    <property type="match status" value="1"/>
</dbReference>
<dbReference type="Gene3D" id="1.10.1200.10">
    <property type="entry name" value="ACP-like"/>
    <property type="match status" value="1"/>
</dbReference>
<dbReference type="PROSITE" id="PS50075">
    <property type="entry name" value="CARRIER"/>
    <property type="match status" value="1"/>
</dbReference>
<evidence type="ECO:0000259" key="3">
    <source>
        <dbReference type="PROSITE" id="PS50075"/>
    </source>
</evidence>
<dbReference type="EMBL" id="VYQF01000011">
    <property type="protein sequence ID" value="KAA9035652.1"/>
    <property type="molecule type" value="Genomic_DNA"/>
</dbReference>
<evidence type="ECO:0000313" key="4">
    <source>
        <dbReference type="EMBL" id="KAA9035652.1"/>
    </source>
</evidence>
<dbReference type="InterPro" id="IPR009081">
    <property type="entry name" value="PP-bd_ACP"/>
</dbReference>
<feature type="domain" description="Carrier" evidence="3">
    <location>
        <begin position="4"/>
        <end position="80"/>
    </location>
</feature>
<dbReference type="InterPro" id="IPR003231">
    <property type="entry name" value="ACP"/>
</dbReference>
<accession>A0A5J5IBK6</accession>
<keyword evidence="1" id="KW-0596">Phosphopantetheine</keyword>
<dbReference type="RefSeq" id="WP_150416808.1">
    <property type="nucleotide sequence ID" value="NZ_VYQF01000011.1"/>
</dbReference>
<dbReference type="GO" id="GO:0000036">
    <property type="term" value="F:acyl carrier activity"/>
    <property type="evidence" value="ECO:0007669"/>
    <property type="project" value="TreeGrafter"/>
</dbReference>
<protein>
    <submittedName>
        <fullName evidence="4">Acyl carrier protein</fullName>
    </submittedName>
</protein>
<dbReference type="PANTHER" id="PTHR20863:SF76">
    <property type="entry name" value="CARRIER DOMAIN-CONTAINING PROTEIN"/>
    <property type="match status" value="1"/>
</dbReference>
<dbReference type="Proteomes" id="UP000326903">
    <property type="component" value="Unassembled WGS sequence"/>
</dbReference>
<dbReference type="PANTHER" id="PTHR20863">
    <property type="entry name" value="ACYL CARRIER PROTEIN"/>
    <property type="match status" value="1"/>
</dbReference>
<sequence>MTEPEIKQIIFQLLKKIAPDTEPEKLEPEDDIRHTLEIDSFDALQFVVALDEQFGIETPEEDYGKITTLKDLVNYIMQNKK</sequence>
<evidence type="ECO:0000256" key="1">
    <source>
        <dbReference type="ARBA" id="ARBA00022450"/>
    </source>
</evidence>
<gene>
    <name evidence="4" type="ORF">FW778_20730</name>
</gene>
<keyword evidence="2" id="KW-0597">Phosphoprotein</keyword>
<dbReference type="GO" id="GO:0000035">
    <property type="term" value="F:acyl binding"/>
    <property type="evidence" value="ECO:0007669"/>
    <property type="project" value="TreeGrafter"/>
</dbReference>
<comment type="caution">
    <text evidence="4">The sequence shown here is derived from an EMBL/GenBank/DDBJ whole genome shotgun (WGS) entry which is preliminary data.</text>
</comment>
<organism evidence="4 5">
    <name type="scientific">Ginsengibacter hankyongi</name>
    <dbReference type="NCBI Taxonomy" id="2607284"/>
    <lineage>
        <taxon>Bacteria</taxon>
        <taxon>Pseudomonadati</taxon>
        <taxon>Bacteroidota</taxon>
        <taxon>Chitinophagia</taxon>
        <taxon>Chitinophagales</taxon>
        <taxon>Chitinophagaceae</taxon>
        <taxon>Ginsengibacter</taxon>
    </lineage>
</organism>
<dbReference type="InterPro" id="IPR036736">
    <property type="entry name" value="ACP-like_sf"/>
</dbReference>
<dbReference type="GO" id="GO:0005829">
    <property type="term" value="C:cytosol"/>
    <property type="evidence" value="ECO:0007669"/>
    <property type="project" value="TreeGrafter"/>
</dbReference>
<dbReference type="GO" id="GO:0016020">
    <property type="term" value="C:membrane"/>
    <property type="evidence" value="ECO:0007669"/>
    <property type="project" value="GOC"/>
</dbReference>